<feature type="transmembrane region" description="Helical" evidence="1">
    <location>
        <begin position="323"/>
        <end position="339"/>
    </location>
</feature>
<proteinExistence type="predicted"/>
<feature type="transmembrane region" description="Helical" evidence="1">
    <location>
        <begin position="421"/>
        <end position="437"/>
    </location>
</feature>
<gene>
    <name evidence="2" type="ORF">ACFSDA_15660</name>
</gene>
<name>A0ABW4Q089_9MICO</name>
<dbReference type="RefSeq" id="WP_343906011.1">
    <property type="nucleotide sequence ID" value="NZ_BAAAIS010000003.1"/>
</dbReference>
<dbReference type="Pfam" id="PF20176">
    <property type="entry name" value="DUF6541"/>
    <property type="match status" value="1"/>
</dbReference>
<comment type="caution">
    <text evidence="2">The sequence shown here is derived from an EMBL/GenBank/DDBJ whole genome shotgun (WGS) entry which is preliminary data.</text>
</comment>
<evidence type="ECO:0000313" key="3">
    <source>
        <dbReference type="Proteomes" id="UP001597280"/>
    </source>
</evidence>
<feature type="transmembrane region" description="Helical" evidence="1">
    <location>
        <begin position="346"/>
        <end position="368"/>
    </location>
</feature>
<organism evidence="2 3">
    <name type="scientific">Brachybacterium rhamnosum</name>
    <dbReference type="NCBI Taxonomy" id="173361"/>
    <lineage>
        <taxon>Bacteria</taxon>
        <taxon>Bacillati</taxon>
        <taxon>Actinomycetota</taxon>
        <taxon>Actinomycetes</taxon>
        <taxon>Micrococcales</taxon>
        <taxon>Dermabacteraceae</taxon>
        <taxon>Brachybacterium</taxon>
    </lineage>
</organism>
<dbReference type="EMBL" id="JBHUFL010000003">
    <property type="protein sequence ID" value="MFD1836502.1"/>
    <property type="molecule type" value="Genomic_DNA"/>
</dbReference>
<feature type="transmembrane region" description="Helical" evidence="1">
    <location>
        <begin position="102"/>
        <end position="123"/>
    </location>
</feature>
<accession>A0ABW4Q089</accession>
<sequence length="662" mass="69314">MTDVLLLLLSVLLVLAATYLPGYAVPRALGGSRLLSLAIAPAVAAGIAGTAALIAPFVGVGWSLLPHLGLALVLVGLAVLLRRWGVRLPGAALEGRLMPPRTVLLAPVWVTLAAALAVVPIAVRARTPGVVLERWDTLYHLSALQRIRETGTASSLDVGSVSSTVGEATAYPAAFHALASLVPGVPVPIVLNGAVLALALVPWLLGSALLARAVFPEVAWAPFAVAIGAAIVPAAPLDEWIHLSAIPNLVGFAALPGALAAVLALWQALFPGPTPTGPTSALQEGPAVDAAPTASGWRPALAALAIAGLAALGLGLLHPNVAVMALLLTTVLTAATALRERRRRRLLWLVPVLCVIPVLLLALTPLAAAVTGFQGGLQVPWWSALGEILLGLLTVWPMALGIILAALWWPGLVRTLWRGPARWVGVAWIVVAVLYLDSAVDSPLGLSTLWYRGQDRLSMPLAMLSVLLIVPGLQVWGRLRGPLDADGRRPRPSRPVIALLVVLALAAGASSIPTRLDNAAKNLSAEYSGRGRFLQQDELEAWAAADPTMDHSLKVLASPFSGASHMYAIHGQQVYFPVAGMALENQDRALLYALSGSNGEVPAAQVCDLLHEAGVGYVYQEQITYQWSSTFDLVNRADPAIGTVVFETDQSRLIAVDCEGTT</sequence>
<dbReference type="Proteomes" id="UP001597280">
    <property type="component" value="Unassembled WGS sequence"/>
</dbReference>
<feature type="transmembrane region" description="Helical" evidence="1">
    <location>
        <begin position="37"/>
        <end position="58"/>
    </location>
</feature>
<reference evidence="3" key="1">
    <citation type="journal article" date="2019" name="Int. J. Syst. Evol. Microbiol.">
        <title>The Global Catalogue of Microorganisms (GCM) 10K type strain sequencing project: providing services to taxonomists for standard genome sequencing and annotation.</title>
        <authorList>
            <consortium name="The Broad Institute Genomics Platform"/>
            <consortium name="The Broad Institute Genome Sequencing Center for Infectious Disease"/>
            <person name="Wu L."/>
            <person name="Ma J."/>
        </authorList>
    </citation>
    <scope>NUCLEOTIDE SEQUENCE [LARGE SCALE GENOMIC DNA]</scope>
    <source>
        <strain evidence="3">JCM 11650</strain>
    </source>
</reference>
<keyword evidence="1" id="KW-0812">Transmembrane</keyword>
<dbReference type="InterPro" id="IPR046671">
    <property type="entry name" value="DUF6541"/>
</dbReference>
<keyword evidence="1" id="KW-0472">Membrane</keyword>
<feature type="transmembrane region" description="Helical" evidence="1">
    <location>
        <begin position="64"/>
        <end position="81"/>
    </location>
</feature>
<keyword evidence="3" id="KW-1185">Reference proteome</keyword>
<evidence type="ECO:0000256" key="1">
    <source>
        <dbReference type="SAM" id="Phobius"/>
    </source>
</evidence>
<feature type="transmembrane region" description="Helical" evidence="1">
    <location>
        <begin position="218"/>
        <end position="237"/>
    </location>
</feature>
<feature type="transmembrane region" description="Helical" evidence="1">
    <location>
        <begin position="496"/>
        <end position="514"/>
    </location>
</feature>
<feature type="transmembrane region" description="Helical" evidence="1">
    <location>
        <begin position="6"/>
        <end position="25"/>
    </location>
</feature>
<evidence type="ECO:0000313" key="2">
    <source>
        <dbReference type="EMBL" id="MFD1836502.1"/>
    </source>
</evidence>
<keyword evidence="1" id="KW-1133">Transmembrane helix</keyword>
<feature type="transmembrane region" description="Helical" evidence="1">
    <location>
        <begin position="300"/>
        <end position="317"/>
    </location>
</feature>
<feature type="transmembrane region" description="Helical" evidence="1">
    <location>
        <begin position="249"/>
        <end position="270"/>
    </location>
</feature>
<feature type="transmembrane region" description="Helical" evidence="1">
    <location>
        <begin position="189"/>
        <end position="211"/>
    </location>
</feature>
<feature type="transmembrane region" description="Helical" evidence="1">
    <location>
        <begin position="388"/>
        <end position="409"/>
    </location>
</feature>
<protein>
    <submittedName>
        <fullName evidence="2">DUF6541 family protein</fullName>
    </submittedName>
</protein>
<feature type="transmembrane region" description="Helical" evidence="1">
    <location>
        <begin position="457"/>
        <end position="476"/>
    </location>
</feature>